<dbReference type="PANTHER" id="PTHR45766:SF6">
    <property type="entry name" value="SWI_SNF-RELATED MATRIX-ASSOCIATED ACTIN-DEPENDENT REGULATOR OF CHROMATIN SUBFAMILY A-LIKE PROTEIN 1"/>
    <property type="match status" value="1"/>
</dbReference>
<feature type="domain" description="Helicase C-terminal" evidence="3">
    <location>
        <begin position="450"/>
        <end position="604"/>
    </location>
</feature>
<protein>
    <submittedName>
        <fullName evidence="4">Uncharacterized protein</fullName>
    </submittedName>
</protein>
<name>A0A8J3ZJ09_9ACTN</name>
<gene>
    <name evidence="4" type="ORF">Vau01_123000</name>
</gene>
<sequence length="1076" mass="118672">MVDAAEFEPGHRIHIPGRNLPAWVTVDLAQRGAGGAWTLYVADDAGSLHKVSLDAEQAGQVVRLIEDGRAPSARVLAGMWTRWMAAAATNAKTTLLASSPLRPYAHQANAVYGAMLPQPFLRFLLADEPGTGKTIMAGLYLREMQRLGLIRRALIVVPANLASKWQEDFDRFFGGGLRRITADTVREHALDTGHDLWVVSLELAATNGAVQDAIRPDKAGWDIVVFDEAHRLTPTATSFHQVGRMLAKNTPRALLMTATPHRGSEWLFRHLLHLVDPVIYPDPGEKSDDGLQPLRPGPVHFLRRMKEDLVDYDGVTRLFKGRTAANFRVPLGSKEYSIYRQALDMVDQFFPPTARTLARMVYGKRAASTLFALRETLRRRTAHMGAKTEAEAVLDVERIFDADDEAKDEAKVVHAASQASRAERAAIRDLIQQLDTILADGSYEPSKWRDLTRLCLTANGIVAGSGEQAVVFTEYADSADWIVQRLNAAGYTARMYSGRQAPADRDAVRAAFMRREFQVIVTTDAGNEGIDLQAAHVLVNYDLPWSLVRLEQRMGRIHRVGQLRDVLLYNLIAADTREGDVLHTLLERFVSAANELGGQIFDSLSTVAEMTGVRYEQWLTDLYGDDEAKKAAADAAVRKVHAADLKRAARTARAQEAALASQVDAMAALTLLQRDLLDRINPAIVESYLNRLDQARLLRVQRTAAGEGILLLSSDSPLPHGLGGSAYVLVATSGEALRDHSISVDTSNVLALGPGDAAFTDLITLADDALAADMYRSGAADDPTSLSGYELHAFEATLTEAGGKRHTAWAALIRVDDNGQAYPIRWETLANLVPSISAGTAPHPARIDTARMAAATLAAKTRDEHQRVRSDWFAQARHDLQNLPVDLTVGIADKQERVATRRRLEERAAERLAELEALSKVALSEPKLVARIRVHPTAAPRTAEETDSETVAMLHVLRLLQEDGWRVADVHSDNRGYDLHAIRGRDQRLVEVKGVWRSAASNGIRMTGNEVLIATQHRTDYWLYVVDQCHDSRGTLFGTYRDPVTIFADEIRNDAVFRVPGSTLSKYRTAPQQENH</sequence>
<dbReference type="InterPro" id="IPR049730">
    <property type="entry name" value="SNF2/RAD54-like_C"/>
</dbReference>
<evidence type="ECO:0000259" key="3">
    <source>
        <dbReference type="PROSITE" id="PS51194"/>
    </source>
</evidence>
<dbReference type="GO" id="GO:0005524">
    <property type="term" value="F:ATP binding"/>
    <property type="evidence" value="ECO:0007669"/>
    <property type="project" value="InterPro"/>
</dbReference>
<dbReference type="GO" id="GO:0016787">
    <property type="term" value="F:hydrolase activity"/>
    <property type="evidence" value="ECO:0007669"/>
    <property type="project" value="UniProtKB-KW"/>
</dbReference>
<keyword evidence="1" id="KW-0378">Hydrolase</keyword>
<dbReference type="PANTHER" id="PTHR45766">
    <property type="entry name" value="DNA ANNEALING HELICASE AND ENDONUCLEASE ZRANB3 FAMILY MEMBER"/>
    <property type="match status" value="1"/>
</dbReference>
<keyword evidence="5" id="KW-1185">Reference proteome</keyword>
<dbReference type="Pfam" id="PF13020">
    <property type="entry name" value="NOV_C"/>
    <property type="match status" value="1"/>
</dbReference>
<proteinExistence type="predicted"/>
<dbReference type="Pfam" id="PF00176">
    <property type="entry name" value="SNF2-rel_dom"/>
    <property type="match status" value="1"/>
</dbReference>
<feature type="domain" description="Helicase ATP-binding" evidence="2">
    <location>
        <begin position="114"/>
        <end position="278"/>
    </location>
</feature>
<dbReference type="SMART" id="SM00487">
    <property type="entry name" value="DEXDc"/>
    <property type="match status" value="1"/>
</dbReference>
<dbReference type="InterPro" id="IPR024975">
    <property type="entry name" value="NOV_C"/>
</dbReference>
<dbReference type="Gene3D" id="3.40.50.300">
    <property type="entry name" value="P-loop containing nucleotide triphosphate hydrolases"/>
    <property type="match status" value="1"/>
</dbReference>
<reference evidence="4" key="1">
    <citation type="submission" date="2021-01" db="EMBL/GenBank/DDBJ databases">
        <title>Whole genome shotgun sequence of Virgisporangium aurantiacum NBRC 16421.</title>
        <authorList>
            <person name="Komaki H."/>
            <person name="Tamura T."/>
        </authorList>
    </citation>
    <scope>NUCLEOTIDE SEQUENCE</scope>
    <source>
        <strain evidence="4">NBRC 16421</strain>
    </source>
</reference>
<dbReference type="SUPFAM" id="SSF52540">
    <property type="entry name" value="P-loop containing nucleoside triphosphate hydrolases"/>
    <property type="match status" value="2"/>
</dbReference>
<evidence type="ECO:0000259" key="2">
    <source>
        <dbReference type="PROSITE" id="PS51192"/>
    </source>
</evidence>
<dbReference type="AlphaFoldDB" id="A0A8J3ZJ09"/>
<accession>A0A8J3ZJ09</accession>
<dbReference type="InterPro" id="IPR038718">
    <property type="entry name" value="SNF2-like_sf"/>
</dbReference>
<dbReference type="PROSITE" id="PS51192">
    <property type="entry name" value="HELICASE_ATP_BIND_1"/>
    <property type="match status" value="1"/>
</dbReference>
<dbReference type="EMBL" id="BOPG01000129">
    <property type="protein sequence ID" value="GIJ64784.1"/>
    <property type="molecule type" value="Genomic_DNA"/>
</dbReference>
<dbReference type="Gene3D" id="3.40.50.10810">
    <property type="entry name" value="Tandem AAA-ATPase domain"/>
    <property type="match status" value="1"/>
</dbReference>
<dbReference type="SMART" id="SM00490">
    <property type="entry name" value="HELICc"/>
    <property type="match status" value="1"/>
</dbReference>
<comment type="caution">
    <text evidence="4">The sequence shown here is derived from an EMBL/GenBank/DDBJ whole genome shotgun (WGS) entry which is preliminary data.</text>
</comment>
<dbReference type="InterPro" id="IPR027417">
    <property type="entry name" value="P-loop_NTPase"/>
</dbReference>
<dbReference type="InterPro" id="IPR001650">
    <property type="entry name" value="Helicase_C-like"/>
</dbReference>
<dbReference type="RefSeq" id="WP_204014258.1">
    <property type="nucleotide sequence ID" value="NZ_BOPG01000129.1"/>
</dbReference>
<evidence type="ECO:0000313" key="4">
    <source>
        <dbReference type="EMBL" id="GIJ64784.1"/>
    </source>
</evidence>
<dbReference type="Pfam" id="PF00271">
    <property type="entry name" value="Helicase_C"/>
    <property type="match status" value="1"/>
</dbReference>
<evidence type="ECO:0000256" key="1">
    <source>
        <dbReference type="ARBA" id="ARBA00022801"/>
    </source>
</evidence>
<dbReference type="InterPro" id="IPR014001">
    <property type="entry name" value="Helicase_ATP-bd"/>
</dbReference>
<organism evidence="4 5">
    <name type="scientific">Virgisporangium aurantiacum</name>
    <dbReference type="NCBI Taxonomy" id="175570"/>
    <lineage>
        <taxon>Bacteria</taxon>
        <taxon>Bacillati</taxon>
        <taxon>Actinomycetota</taxon>
        <taxon>Actinomycetes</taxon>
        <taxon>Micromonosporales</taxon>
        <taxon>Micromonosporaceae</taxon>
        <taxon>Virgisporangium</taxon>
    </lineage>
</organism>
<dbReference type="Proteomes" id="UP000612585">
    <property type="component" value="Unassembled WGS sequence"/>
</dbReference>
<dbReference type="PROSITE" id="PS51194">
    <property type="entry name" value="HELICASE_CTER"/>
    <property type="match status" value="1"/>
</dbReference>
<dbReference type="InterPro" id="IPR000330">
    <property type="entry name" value="SNF2_N"/>
</dbReference>
<evidence type="ECO:0000313" key="5">
    <source>
        <dbReference type="Proteomes" id="UP000612585"/>
    </source>
</evidence>
<dbReference type="CDD" id="cd18793">
    <property type="entry name" value="SF2_C_SNF"/>
    <property type="match status" value="1"/>
</dbReference>